<dbReference type="STRING" id="747725.A0A168Q096"/>
<feature type="region of interest" description="Disordered" evidence="1">
    <location>
        <begin position="643"/>
        <end position="672"/>
    </location>
</feature>
<dbReference type="EMBL" id="AMYB01000001">
    <property type="protein sequence ID" value="OAD08495.1"/>
    <property type="molecule type" value="Genomic_DNA"/>
</dbReference>
<evidence type="ECO:0000256" key="1">
    <source>
        <dbReference type="SAM" id="MobiDB-lite"/>
    </source>
</evidence>
<evidence type="ECO:0000313" key="3">
    <source>
        <dbReference type="Proteomes" id="UP000077051"/>
    </source>
</evidence>
<reference evidence="2 3" key="1">
    <citation type="submission" date="2015-06" db="EMBL/GenBank/DDBJ databases">
        <title>Expansion of signal transduction pathways in fungi by whole-genome duplication.</title>
        <authorList>
            <consortium name="DOE Joint Genome Institute"/>
            <person name="Corrochano L.M."/>
            <person name="Kuo A."/>
            <person name="Marcet-Houben M."/>
            <person name="Polaino S."/>
            <person name="Salamov A."/>
            <person name="Villalobos J.M."/>
            <person name="Alvarez M.I."/>
            <person name="Avalos J."/>
            <person name="Benito E.P."/>
            <person name="Benoit I."/>
            <person name="Burger G."/>
            <person name="Camino L.P."/>
            <person name="Canovas D."/>
            <person name="Cerda-Olmedo E."/>
            <person name="Cheng J.-F."/>
            <person name="Dominguez A."/>
            <person name="Elias M."/>
            <person name="Eslava A.P."/>
            <person name="Glaser F."/>
            <person name="Grimwood J."/>
            <person name="Gutierrez G."/>
            <person name="Heitman J."/>
            <person name="Henrissat B."/>
            <person name="Iturriaga E.A."/>
            <person name="Lang B.F."/>
            <person name="Lavin J.L."/>
            <person name="Lee S."/>
            <person name="Li W."/>
            <person name="Lindquist E."/>
            <person name="Lopez-Garcia S."/>
            <person name="Luque E.M."/>
            <person name="Marcos A.T."/>
            <person name="Martin J."/>
            <person name="Mccluskey K."/>
            <person name="Medina H.R."/>
            <person name="Miralles-Duran A."/>
            <person name="Miyazaki A."/>
            <person name="Munoz-Torres E."/>
            <person name="Oguiza J.A."/>
            <person name="Ohm R."/>
            <person name="Olmedo M."/>
            <person name="Orejas M."/>
            <person name="Ortiz-Castellanos L."/>
            <person name="Pisabarro A.G."/>
            <person name="Rodriguez-Romero J."/>
            <person name="Ruiz-Herrera J."/>
            <person name="Ruiz-Vazquez R."/>
            <person name="Sanz C."/>
            <person name="Schackwitz W."/>
            <person name="Schmutz J."/>
            <person name="Shahriari M."/>
            <person name="Shelest E."/>
            <person name="Silva-Franco F."/>
            <person name="Soanes D."/>
            <person name="Syed K."/>
            <person name="Tagua V.G."/>
            <person name="Talbot N.J."/>
            <person name="Thon M."/>
            <person name="De Vries R.P."/>
            <person name="Wiebenga A."/>
            <person name="Yadav J.S."/>
            <person name="Braun E.L."/>
            <person name="Baker S."/>
            <person name="Garre V."/>
            <person name="Horwitz B."/>
            <person name="Torres-Martinez S."/>
            <person name="Idnurm A."/>
            <person name="Herrera-Estrella A."/>
            <person name="Gabaldon T."/>
            <person name="Grigoriev I.V."/>
        </authorList>
    </citation>
    <scope>NUCLEOTIDE SEQUENCE [LARGE SCALE GENOMIC DNA]</scope>
    <source>
        <strain evidence="2 3">CBS 277.49</strain>
    </source>
</reference>
<dbReference type="OrthoDB" id="2289295at2759"/>
<feature type="compositionally biased region" description="Low complexity" evidence="1">
    <location>
        <begin position="34"/>
        <end position="47"/>
    </location>
</feature>
<gene>
    <name evidence="2" type="ORF">MUCCIDRAFT_105462</name>
</gene>
<proteinExistence type="predicted"/>
<protein>
    <submittedName>
        <fullName evidence="2">Uncharacterized protein</fullName>
    </submittedName>
</protein>
<sequence>MSTCMSLHIDCNVGSHLKENCFFAAKRRKDPQEESSTSSSKRQQTSRVKGKMALKGRRPEQPQVLGESPEPLEPPSDAEPGQPARVAFYKASLQTKCKVSTWLYEEYHGYRGLFRTIAEEFSLLRRDALDLVLFILVRWLNTQQLQLQQQYVEHFHEQFEHLNDDLNTEAQVFEALADTPDLVPLKQNLNIVIVGEMRPQIDHLGRLNERLTLSALETPDRINLGILQRDIAAFIAEFQPQLDRLKTTAWYARSSSSNHLPTTLSQDGVRLYLISAFDHLHASLADNYAETIVQSELIHLRSLPLPPNDIFRFEYFSDLELPDVPGSHAAHRDPQQIYHHEIHNVPLDTVKLYQEAKKYPIKYIRLSFCLLQYATLHPDWNVKLWCLLPQATHGIVHAPLARYMAFYGLIKRAELMNIPLPPVYQYNNGGLLRTTQFRQMYLDRNRKEILWQTLFDIDYLQSNRIHEPQELNENAEERAIKLGYGLKTDGVVIGVLFKRKTRELHAVSTGDFKYLARQGEGRVKRLGFLRGTHNVYHYAGIRDVVAAVDCPTDEIINREDVRQHVVSVSNASYKQRSGMAWINQRELQSRHRADMQPVYDQLASSKTLSNRGVAEYLDSLYAQLQRIFAFMRSYTDIEKTRPLADTSTKQQRRRMRRQYRQGPQRRQLRQPDDGQITIVAYEGAKRTGYQPMSWRVESGNEFSDNDSNDLDEPIVVDVKIKAQL</sequence>
<keyword evidence="3" id="KW-1185">Reference proteome</keyword>
<feature type="compositionally biased region" description="Basic residues" evidence="1">
    <location>
        <begin position="650"/>
        <end position="659"/>
    </location>
</feature>
<name>A0A168Q096_MUCCL</name>
<organism evidence="2 3">
    <name type="scientific">Mucor lusitanicus CBS 277.49</name>
    <dbReference type="NCBI Taxonomy" id="747725"/>
    <lineage>
        <taxon>Eukaryota</taxon>
        <taxon>Fungi</taxon>
        <taxon>Fungi incertae sedis</taxon>
        <taxon>Mucoromycota</taxon>
        <taxon>Mucoromycotina</taxon>
        <taxon>Mucoromycetes</taxon>
        <taxon>Mucorales</taxon>
        <taxon>Mucorineae</taxon>
        <taxon>Mucoraceae</taxon>
        <taxon>Mucor</taxon>
    </lineage>
</organism>
<feature type="region of interest" description="Disordered" evidence="1">
    <location>
        <begin position="27"/>
        <end position="81"/>
    </location>
</feature>
<dbReference type="VEuPathDB" id="FungiDB:MUCCIDRAFT_105462"/>
<dbReference type="AlphaFoldDB" id="A0A168Q096"/>
<dbReference type="Proteomes" id="UP000077051">
    <property type="component" value="Unassembled WGS sequence"/>
</dbReference>
<evidence type="ECO:0000313" key="2">
    <source>
        <dbReference type="EMBL" id="OAD08495.1"/>
    </source>
</evidence>
<comment type="caution">
    <text evidence="2">The sequence shown here is derived from an EMBL/GenBank/DDBJ whole genome shotgun (WGS) entry which is preliminary data.</text>
</comment>
<accession>A0A168Q096</accession>